<dbReference type="EMBL" id="JAWDJW010000061">
    <property type="protein sequence ID" value="KAK3081810.1"/>
    <property type="molecule type" value="Genomic_DNA"/>
</dbReference>
<organism evidence="1 2">
    <name type="scientific">Coniosporium uncinatum</name>
    <dbReference type="NCBI Taxonomy" id="93489"/>
    <lineage>
        <taxon>Eukaryota</taxon>
        <taxon>Fungi</taxon>
        <taxon>Dikarya</taxon>
        <taxon>Ascomycota</taxon>
        <taxon>Pezizomycotina</taxon>
        <taxon>Dothideomycetes</taxon>
        <taxon>Dothideomycetes incertae sedis</taxon>
        <taxon>Coniosporium</taxon>
    </lineage>
</organism>
<comment type="caution">
    <text evidence="1">The sequence shown here is derived from an EMBL/GenBank/DDBJ whole genome shotgun (WGS) entry which is preliminary data.</text>
</comment>
<evidence type="ECO:0000313" key="1">
    <source>
        <dbReference type="EMBL" id="KAK3081810.1"/>
    </source>
</evidence>
<keyword evidence="2" id="KW-1185">Reference proteome</keyword>
<dbReference type="Proteomes" id="UP001186974">
    <property type="component" value="Unassembled WGS sequence"/>
</dbReference>
<evidence type="ECO:0000313" key="2">
    <source>
        <dbReference type="Proteomes" id="UP001186974"/>
    </source>
</evidence>
<sequence>MAPVSSSASVTTLKAVTYHLTSSPAHKLPQLVPHLTSLLTSCGASLSSPSSTGSRDASEASVVVHRFRTRLSSLLQDRTVEGRWAAVALIKAAVDLGGHEILQHSGAWIPGLLGILAKPDPPTSKKLSVITLTRIFILTRDHPTLLREVITPSLPRFITLCLNHFISKSGEPDIDRIIKQQSLLQVVLESFGSLLSRHPTIFRSFSGQIKTLILHLLSSNTFFDGKNAVKAIHIKDAVNDAAQRLHARMSATAPKSTLSEEWDKTLKDTVTATHDSLNVVFRAVLEDWESSAGVALPSNGRQVQKSEPQLGGPDVVGLPSWSGISAGAHRVFSILNIIKRLITVSCAAQVALRVGLIMDLLTRVFAVKVPSTGEVGVRVNAQIEKKEREYLWTHLPQMHVAGLEVLSVLLDRCEGIGGAFAGDVLDSLLWIFQAERSSPRVRTAVYEALTRVLIAIGPTLPKSSVSSLSSIIRSCCQDFQPLVPAKKDELQLTTQIPQGEAKVNGASKSDVDDRVPEYAPSVNFAGLRVSAHRLFCITFTHLPPDFVPTPIRSLLDRTAVLFQDHKGMLASALNPPANGKSSILPLLAASYQNLPEVEGVIRPRLPVIQMKVSVVDADEHEEEDVESTDGYHDGIDGANEEDVTIAPLHESSPSGDARDPTPTPASAMAFKHTESVVEANNSSLSQPNACSDLGKRQADEALLSSQQSKRPRYDTDTADIASTEPASEFALPSAPVDIPSTGEADTKTHTTTILPTQDFASASGATIQPSSNQGTGDDDEDDDDDFEVPTLVLGVDSDEE</sequence>
<reference evidence="1" key="1">
    <citation type="submission" date="2024-09" db="EMBL/GenBank/DDBJ databases">
        <title>Black Yeasts Isolated from many extreme environments.</title>
        <authorList>
            <person name="Coleine C."/>
            <person name="Stajich J.E."/>
            <person name="Selbmann L."/>
        </authorList>
    </citation>
    <scope>NUCLEOTIDE SEQUENCE</scope>
    <source>
        <strain evidence="1">CCFEE 5737</strain>
    </source>
</reference>
<accession>A0ACC3DZ26</accession>
<name>A0ACC3DZ26_9PEZI</name>
<protein>
    <submittedName>
        <fullName evidence="1">Uncharacterized protein</fullName>
    </submittedName>
</protein>
<gene>
    <name evidence="1" type="ORF">LTS18_002199</name>
</gene>
<proteinExistence type="predicted"/>